<feature type="signal peptide" evidence="1">
    <location>
        <begin position="1"/>
        <end position="24"/>
    </location>
</feature>
<dbReference type="RefSeq" id="WP_339091139.1">
    <property type="nucleotide sequence ID" value="NZ_LR743507.1"/>
</dbReference>
<dbReference type="EMBL" id="LR743507">
    <property type="protein sequence ID" value="CAA2106065.1"/>
    <property type="molecule type" value="Genomic_DNA"/>
</dbReference>
<gene>
    <name evidence="2" type="ORF">VVAX_03563</name>
</gene>
<evidence type="ECO:0000313" key="2">
    <source>
        <dbReference type="EMBL" id="CAA2106065.1"/>
    </source>
</evidence>
<keyword evidence="1" id="KW-0732">Signal</keyword>
<sequence>MLGMITNLAKAAVSLASAPLVAVADLATLPSSALDGRGPFDRTAEVLKKAGRALEAAVVPEEEGRES</sequence>
<protein>
    <submittedName>
        <fullName evidence="2">Uncharacterized protein</fullName>
    </submittedName>
</protein>
<feature type="chain" id="PRO_5025678007" evidence="1">
    <location>
        <begin position="25"/>
        <end position="67"/>
    </location>
</feature>
<evidence type="ECO:0000256" key="1">
    <source>
        <dbReference type="SAM" id="SignalP"/>
    </source>
</evidence>
<name>A0A679JBI1_VARPD</name>
<proteinExistence type="predicted"/>
<organism evidence="2">
    <name type="scientific">Variovorax paradoxus</name>
    <dbReference type="NCBI Taxonomy" id="34073"/>
    <lineage>
        <taxon>Bacteria</taxon>
        <taxon>Pseudomonadati</taxon>
        <taxon>Pseudomonadota</taxon>
        <taxon>Betaproteobacteria</taxon>
        <taxon>Burkholderiales</taxon>
        <taxon>Comamonadaceae</taxon>
        <taxon>Variovorax</taxon>
    </lineage>
</organism>
<dbReference type="AlphaFoldDB" id="A0A679JBI1"/>
<accession>A0A679JBI1</accession>
<reference evidence="2" key="1">
    <citation type="submission" date="2019-12" db="EMBL/GenBank/DDBJ databases">
        <authorList>
            <person name="Cremers G."/>
        </authorList>
    </citation>
    <scope>NUCLEOTIDE SEQUENCE</scope>
    <source>
        <strain evidence="2">Vvax</strain>
    </source>
</reference>